<proteinExistence type="predicted"/>
<feature type="compositionally biased region" description="Basic and acidic residues" evidence="2">
    <location>
        <begin position="1"/>
        <end position="23"/>
    </location>
</feature>
<dbReference type="Proteomes" id="UP000887540">
    <property type="component" value="Unplaced"/>
</dbReference>
<dbReference type="SUPFAM" id="SSF54928">
    <property type="entry name" value="RNA-binding domain, RBD"/>
    <property type="match status" value="1"/>
</dbReference>
<dbReference type="Pfam" id="PF00076">
    <property type="entry name" value="RRM_1"/>
    <property type="match status" value="1"/>
</dbReference>
<feature type="domain" description="RRM" evidence="3">
    <location>
        <begin position="64"/>
        <end position="144"/>
    </location>
</feature>
<evidence type="ECO:0000313" key="5">
    <source>
        <dbReference type="WBParaSite" id="ACRNAN_scaffold206.g18660.t1"/>
    </source>
</evidence>
<dbReference type="SMART" id="SM00360">
    <property type="entry name" value="RRM"/>
    <property type="match status" value="1"/>
</dbReference>
<feature type="compositionally biased region" description="Basic residues" evidence="2">
    <location>
        <begin position="24"/>
        <end position="52"/>
    </location>
</feature>
<keyword evidence="1" id="KW-0694">RNA-binding</keyword>
<dbReference type="InterPro" id="IPR012677">
    <property type="entry name" value="Nucleotide-bd_a/b_plait_sf"/>
</dbReference>
<dbReference type="InterPro" id="IPR000504">
    <property type="entry name" value="RRM_dom"/>
</dbReference>
<evidence type="ECO:0000256" key="1">
    <source>
        <dbReference type="PROSITE-ProRule" id="PRU00176"/>
    </source>
</evidence>
<feature type="compositionally biased region" description="Basic and acidic residues" evidence="2">
    <location>
        <begin position="226"/>
        <end position="236"/>
    </location>
</feature>
<sequence>MVQDRPSSERESSHERLSVDRRLASRSRSRSPRTSRKRNHSRSRSPFGRRRARDSDREAPPQSRVLGIFGMSLYTTERDLERIFEEFGSIEKVSLVMDHPRGRSRGFGFVYFSRAEDAVKAKEYATDTAMEIDGHKVRVDYSLTKRAHTPTPGQYMGAPHQRSSSRRSPPPRERRRYSPRGYDRRDDHYRRRSPSPRDRYRYEDRYDRRPREYSPPPRRRSPSPRYRYDDRYDRRY</sequence>
<dbReference type="GO" id="GO:0003723">
    <property type="term" value="F:RNA binding"/>
    <property type="evidence" value="ECO:0007669"/>
    <property type="project" value="UniProtKB-UniRule"/>
</dbReference>
<reference evidence="5" key="1">
    <citation type="submission" date="2022-11" db="UniProtKB">
        <authorList>
            <consortium name="WormBaseParasite"/>
        </authorList>
    </citation>
    <scope>IDENTIFICATION</scope>
</reference>
<evidence type="ECO:0000256" key="2">
    <source>
        <dbReference type="SAM" id="MobiDB-lite"/>
    </source>
</evidence>
<protein>
    <submittedName>
        <fullName evidence="5">RRM domain-containing protein</fullName>
    </submittedName>
</protein>
<accession>A0A914D8Z4</accession>
<name>A0A914D8Z4_9BILA</name>
<feature type="region of interest" description="Disordered" evidence="2">
    <location>
        <begin position="1"/>
        <end position="63"/>
    </location>
</feature>
<dbReference type="Gene3D" id="3.30.70.330">
    <property type="match status" value="1"/>
</dbReference>
<dbReference type="WBParaSite" id="ACRNAN_scaffold206.g18660.t1">
    <property type="protein sequence ID" value="ACRNAN_scaffold206.g18660.t1"/>
    <property type="gene ID" value="ACRNAN_scaffold206.g18660"/>
</dbReference>
<dbReference type="CDD" id="cd12363">
    <property type="entry name" value="RRM_TRA2"/>
    <property type="match status" value="1"/>
</dbReference>
<dbReference type="PANTHER" id="PTHR48034">
    <property type="entry name" value="TRANSFORMER-2 SEX-DETERMINING PROTEIN-RELATED"/>
    <property type="match status" value="1"/>
</dbReference>
<dbReference type="PROSITE" id="PS50102">
    <property type="entry name" value="RRM"/>
    <property type="match status" value="1"/>
</dbReference>
<evidence type="ECO:0000313" key="4">
    <source>
        <dbReference type="Proteomes" id="UP000887540"/>
    </source>
</evidence>
<keyword evidence="4" id="KW-1185">Reference proteome</keyword>
<dbReference type="InterPro" id="IPR035979">
    <property type="entry name" value="RBD_domain_sf"/>
</dbReference>
<feature type="region of interest" description="Disordered" evidence="2">
    <location>
        <begin position="145"/>
        <end position="236"/>
    </location>
</feature>
<dbReference type="InterPro" id="IPR050441">
    <property type="entry name" value="RBM"/>
</dbReference>
<feature type="compositionally biased region" description="Basic and acidic residues" evidence="2">
    <location>
        <begin position="181"/>
        <end position="212"/>
    </location>
</feature>
<evidence type="ECO:0000259" key="3">
    <source>
        <dbReference type="PROSITE" id="PS50102"/>
    </source>
</evidence>
<dbReference type="AlphaFoldDB" id="A0A914D8Z4"/>
<organism evidence="4 5">
    <name type="scientific">Acrobeloides nanus</name>
    <dbReference type="NCBI Taxonomy" id="290746"/>
    <lineage>
        <taxon>Eukaryota</taxon>
        <taxon>Metazoa</taxon>
        <taxon>Ecdysozoa</taxon>
        <taxon>Nematoda</taxon>
        <taxon>Chromadorea</taxon>
        <taxon>Rhabditida</taxon>
        <taxon>Tylenchina</taxon>
        <taxon>Cephalobomorpha</taxon>
        <taxon>Cephaloboidea</taxon>
        <taxon>Cephalobidae</taxon>
        <taxon>Acrobeloides</taxon>
    </lineage>
</organism>